<proteinExistence type="predicted"/>
<dbReference type="InterPro" id="IPR018661">
    <property type="entry name" value="DUF2093"/>
</dbReference>
<dbReference type="Pfam" id="PF09866">
    <property type="entry name" value="DUF2093"/>
    <property type="match status" value="1"/>
</dbReference>
<reference evidence="1" key="2">
    <citation type="submission" date="2020-09" db="EMBL/GenBank/DDBJ databases">
        <authorList>
            <person name="Sun Q."/>
            <person name="Kim S."/>
        </authorList>
    </citation>
    <scope>NUCLEOTIDE SEQUENCE</scope>
    <source>
        <strain evidence="1">KCTC 32513</strain>
    </source>
</reference>
<keyword evidence="2" id="KW-1185">Reference proteome</keyword>
<dbReference type="AlphaFoldDB" id="A0A8J3CS23"/>
<evidence type="ECO:0000313" key="1">
    <source>
        <dbReference type="EMBL" id="GHA92914.1"/>
    </source>
</evidence>
<dbReference type="EMBL" id="BMZH01000005">
    <property type="protein sequence ID" value="GHA92914.1"/>
    <property type="molecule type" value="Genomic_DNA"/>
</dbReference>
<organism evidence="1 2">
    <name type="scientific">Algimonas arctica</name>
    <dbReference type="NCBI Taxonomy" id="1479486"/>
    <lineage>
        <taxon>Bacteria</taxon>
        <taxon>Pseudomonadati</taxon>
        <taxon>Pseudomonadota</taxon>
        <taxon>Alphaproteobacteria</taxon>
        <taxon>Maricaulales</taxon>
        <taxon>Robiginitomaculaceae</taxon>
        <taxon>Algimonas</taxon>
    </lineage>
</organism>
<evidence type="ECO:0008006" key="3">
    <source>
        <dbReference type="Google" id="ProtNLM"/>
    </source>
</evidence>
<gene>
    <name evidence="1" type="ORF">GCM10009069_14950</name>
</gene>
<name>A0A8J3CS23_9PROT</name>
<accession>A0A8J3CS23</accession>
<sequence length="70" mass="7882">MNMFFQKNGEAQLHYGSSDFTILEGGGYVICATTGEQIPLEELRYWNDDRQEAYKDADAALKAFQKAGEV</sequence>
<reference evidence="1" key="1">
    <citation type="journal article" date="2014" name="Int. J. Syst. Evol. Microbiol.">
        <title>Complete genome sequence of Corynebacterium casei LMG S-19264T (=DSM 44701T), isolated from a smear-ripened cheese.</title>
        <authorList>
            <consortium name="US DOE Joint Genome Institute (JGI-PGF)"/>
            <person name="Walter F."/>
            <person name="Albersmeier A."/>
            <person name="Kalinowski J."/>
            <person name="Ruckert C."/>
        </authorList>
    </citation>
    <scope>NUCLEOTIDE SEQUENCE</scope>
    <source>
        <strain evidence="1">KCTC 32513</strain>
    </source>
</reference>
<protein>
    <recommendedName>
        <fullName evidence="3">DUF2093 domain-containing protein</fullName>
    </recommendedName>
</protein>
<dbReference type="Proteomes" id="UP000634004">
    <property type="component" value="Unassembled WGS sequence"/>
</dbReference>
<evidence type="ECO:0000313" key="2">
    <source>
        <dbReference type="Proteomes" id="UP000634004"/>
    </source>
</evidence>
<comment type="caution">
    <text evidence="1">The sequence shown here is derived from an EMBL/GenBank/DDBJ whole genome shotgun (WGS) entry which is preliminary data.</text>
</comment>